<evidence type="ECO:0000313" key="3">
    <source>
        <dbReference type="Proteomes" id="UP001299546"/>
    </source>
</evidence>
<evidence type="ECO:0000256" key="1">
    <source>
        <dbReference type="SAM" id="Phobius"/>
    </source>
</evidence>
<protein>
    <submittedName>
        <fullName evidence="2">Uncharacterized protein</fullName>
    </submittedName>
</protein>
<keyword evidence="1" id="KW-0812">Transmembrane</keyword>
<keyword evidence="1" id="KW-0472">Membrane</keyword>
<feature type="transmembrane region" description="Helical" evidence="1">
    <location>
        <begin position="45"/>
        <end position="69"/>
    </location>
</feature>
<proteinExistence type="predicted"/>
<dbReference type="EMBL" id="JAJCIS010000002">
    <property type="protein sequence ID" value="MCB7386944.1"/>
    <property type="molecule type" value="Genomic_DNA"/>
</dbReference>
<evidence type="ECO:0000313" key="2">
    <source>
        <dbReference type="EMBL" id="MCB7386944.1"/>
    </source>
</evidence>
<dbReference type="RefSeq" id="WP_066736015.1">
    <property type="nucleotide sequence ID" value="NZ_JAJCIQ010000002.1"/>
</dbReference>
<accession>A0ABS8DFG6</accession>
<comment type="caution">
    <text evidence="2">The sequence shown here is derived from an EMBL/GenBank/DDBJ whole genome shotgun (WGS) entry which is preliminary data.</text>
</comment>
<gene>
    <name evidence="2" type="ORF">LIZ65_06550</name>
</gene>
<name>A0ABS8DFG6_9FIRM</name>
<keyword evidence="3" id="KW-1185">Reference proteome</keyword>
<feature type="transmembrane region" description="Helical" evidence="1">
    <location>
        <begin position="16"/>
        <end position="39"/>
    </location>
</feature>
<sequence>MKKNIENATWFRKWNTIFFTVFLIIFLIPCIHFELSGAMTGTGRLILGGMILLLIFGWIRSIVLLKAVLSANRLEKETLSKEAFGSTNRELFSKASYFRNVKPTQVSKK</sequence>
<organism evidence="2 3">
    <name type="scientific">Bariatricus massiliensis</name>
    <dbReference type="NCBI Taxonomy" id="1745713"/>
    <lineage>
        <taxon>Bacteria</taxon>
        <taxon>Bacillati</taxon>
        <taxon>Bacillota</taxon>
        <taxon>Clostridia</taxon>
        <taxon>Lachnospirales</taxon>
        <taxon>Lachnospiraceae</taxon>
        <taxon>Bariatricus</taxon>
    </lineage>
</organism>
<keyword evidence="1" id="KW-1133">Transmembrane helix</keyword>
<dbReference type="Proteomes" id="UP001299546">
    <property type="component" value="Unassembled WGS sequence"/>
</dbReference>
<reference evidence="2 3" key="1">
    <citation type="submission" date="2021-10" db="EMBL/GenBank/DDBJ databases">
        <title>Collection of gut derived symbiotic bacterial strains cultured from healthy donors.</title>
        <authorList>
            <person name="Lin H."/>
            <person name="Littmann E."/>
            <person name="Kohout C."/>
            <person name="Pamer E.G."/>
        </authorList>
    </citation>
    <scope>NUCLEOTIDE SEQUENCE [LARGE SCALE GENOMIC DNA]</scope>
    <source>
        <strain evidence="2 3">DFI.1.165</strain>
    </source>
</reference>